<feature type="region of interest" description="Disordered" evidence="1">
    <location>
        <begin position="91"/>
        <end position="203"/>
    </location>
</feature>
<proteinExistence type="predicted"/>
<dbReference type="Proteomes" id="UP001319861">
    <property type="component" value="Chromosome"/>
</dbReference>
<evidence type="ECO:0000313" key="3">
    <source>
        <dbReference type="Proteomes" id="UP001319861"/>
    </source>
</evidence>
<dbReference type="EMBL" id="AP024525">
    <property type="protein sequence ID" value="BCT75457.1"/>
    <property type="molecule type" value="Genomic_DNA"/>
</dbReference>
<feature type="compositionally biased region" description="Basic and acidic residues" evidence="1">
    <location>
        <begin position="192"/>
        <end position="203"/>
    </location>
</feature>
<sequence length="203" mass="21720">MRWVPASKRCGDGRYSARSIVTVVIIEPPTRNGERVEELTAPVEGPDAGGCEHLVPGEGREVDAEAAEGEGHVGRGLARVEDGEGADLAREGHELGHGRDGAEHVRRVGKRDHPGTRADDLLRDVHAEPAGVVDRDPPQGRPGAEGELLPRDEIRVVLERRHDDLVPGPDRERLDRVPSTAALGPDGGVSERVGDEVQRLGGV</sequence>
<protein>
    <submittedName>
        <fullName evidence="2">Uncharacterized protein</fullName>
    </submittedName>
</protein>
<evidence type="ECO:0000313" key="2">
    <source>
        <dbReference type="EMBL" id="BCT75457.1"/>
    </source>
</evidence>
<feature type="compositionally biased region" description="Basic and acidic residues" evidence="1">
    <location>
        <begin position="91"/>
        <end position="138"/>
    </location>
</feature>
<evidence type="ECO:0000256" key="1">
    <source>
        <dbReference type="SAM" id="MobiDB-lite"/>
    </source>
</evidence>
<name>A0ABM7PT88_SINCY</name>
<organism evidence="2 3">
    <name type="scientific">Sinomonas cyclohexanicum</name>
    <name type="common">Corynebacterium cyclohexanicum</name>
    <dbReference type="NCBI Taxonomy" id="322009"/>
    <lineage>
        <taxon>Bacteria</taxon>
        <taxon>Bacillati</taxon>
        <taxon>Actinomycetota</taxon>
        <taxon>Actinomycetes</taxon>
        <taxon>Micrococcales</taxon>
        <taxon>Micrococcaceae</taxon>
        <taxon>Sinomonas</taxon>
    </lineage>
</organism>
<reference evidence="2 3" key="1">
    <citation type="journal article" date="2021" name="J. Biosci. Bioeng.">
        <title>Identification and characterization of a chc gene cluster responsible for the aromatization pathway of cyclohexanecarboxylate degradation in Sinomonas cyclohexanicum ATCC 51369.</title>
        <authorList>
            <person name="Yamamoto T."/>
            <person name="Hasegawa Y."/>
            <person name="Lau P.C.K."/>
            <person name="Iwaki H."/>
        </authorList>
    </citation>
    <scope>NUCLEOTIDE SEQUENCE [LARGE SCALE GENOMIC DNA]</scope>
    <source>
        <strain evidence="2 3">ATCC 51369</strain>
    </source>
</reference>
<feature type="compositionally biased region" description="Basic and acidic residues" evidence="1">
    <location>
        <begin position="148"/>
        <end position="176"/>
    </location>
</feature>
<keyword evidence="3" id="KW-1185">Reference proteome</keyword>
<gene>
    <name evidence="2" type="ORF">SCMU_12990</name>
</gene>
<accession>A0ABM7PT88</accession>